<reference evidence="3 4" key="1">
    <citation type="journal article" date="2019" name="Int. J. Syst. Evol. Microbiol.">
        <title>The Global Catalogue of Microorganisms (GCM) 10K type strain sequencing project: providing services to taxonomists for standard genome sequencing and annotation.</title>
        <authorList>
            <consortium name="The Broad Institute Genomics Platform"/>
            <consortium name="The Broad Institute Genome Sequencing Center for Infectious Disease"/>
            <person name="Wu L."/>
            <person name="Ma J."/>
        </authorList>
    </citation>
    <scope>NUCLEOTIDE SEQUENCE [LARGE SCALE GENOMIC DNA]</scope>
    <source>
        <strain evidence="3 4">JCM 16082</strain>
    </source>
</reference>
<keyword evidence="4" id="KW-1185">Reference proteome</keyword>
<evidence type="ECO:0000313" key="4">
    <source>
        <dbReference type="Proteomes" id="UP001500507"/>
    </source>
</evidence>
<evidence type="ECO:0000256" key="1">
    <source>
        <dbReference type="SAM" id="Phobius"/>
    </source>
</evidence>
<protein>
    <submittedName>
        <fullName evidence="3">2TM domain-containing protein</fullName>
    </submittedName>
</protein>
<sequence>MENIDKNTIKYATAKKRVRELKKFYGKLATYLIFIAIFAGINYYTNEWRNAWFLWIALFWGIGIAIHAGKVFGFDMFFGKNWEERKINEVMNKEETEEANRSRWE</sequence>
<feature type="domain" description="2TM" evidence="2">
    <location>
        <begin position="13"/>
        <end position="92"/>
    </location>
</feature>
<accession>A0ABN1MGR0</accession>
<keyword evidence="1" id="KW-0812">Transmembrane</keyword>
<keyword evidence="1" id="KW-0472">Membrane</keyword>
<proteinExistence type="predicted"/>
<dbReference type="Pfam" id="PF13239">
    <property type="entry name" value="2TM"/>
    <property type="match status" value="1"/>
</dbReference>
<feature type="transmembrane region" description="Helical" evidence="1">
    <location>
        <begin position="24"/>
        <end position="45"/>
    </location>
</feature>
<gene>
    <name evidence="3" type="ORF">GCM10009117_14370</name>
</gene>
<feature type="transmembrane region" description="Helical" evidence="1">
    <location>
        <begin position="51"/>
        <end position="78"/>
    </location>
</feature>
<name>A0ABN1MGR0_9FLAO</name>
<comment type="caution">
    <text evidence="3">The sequence shown here is derived from an EMBL/GenBank/DDBJ whole genome shotgun (WGS) entry which is preliminary data.</text>
</comment>
<dbReference type="RefSeq" id="WP_343765365.1">
    <property type="nucleotide sequence ID" value="NZ_BAAAFG010000014.1"/>
</dbReference>
<dbReference type="InterPro" id="IPR025698">
    <property type="entry name" value="2TM_dom"/>
</dbReference>
<dbReference type="Proteomes" id="UP001500507">
    <property type="component" value="Unassembled WGS sequence"/>
</dbReference>
<evidence type="ECO:0000259" key="2">
    <source>
        <dbReference type="Pfam" id="PF13239"/>
    </source>
</evidence>
<dbReference type="EMBL" id="BAAAFG010000014">
    <property type="protein sequence ID" value="GAA0872290.1"/>
    <property type="molecule type" value="Genomic_DNA"/>
</dbReference>
<keyword evidence="1" id="KW-1133">Transmembrane helix</keyword>
<evidence type="ECO:0000313" key="3">
    <source>
        <dbReference type="EMBL" id="GAA0872290.1"/>
    </source>
</evidence>
<organism evidence="3 4">
    <name type="scientific">Gangjinia marincola</name>
    <dbReference type="NCBI Taxonomy" id="578463"/>
    <lineage>
        <taxon>Bacteria</taxon>
        <taxon>Pseudomonadati</taxon>
        <taxon>Bacteroidota</taxon>
        <taxon>Flavobacteriia</taxon>
        <taxon>Flavobacteriales</taxon>
        <taxon>Flavobacteriaceae</taxon>
        <taxon>Gangjinia</taxon>
    </lineage>
</organism>